<gene>
    <name evidence="2" type="ORF">J1C55_02205</name>
</gene>
<comment type="caution">
    <text evidence="2">The sequence shown here is derived from an EMBL/GenBank/DDBJ whole genome shotgun (WGS) entry which is preliminary data.</text>
</comment>
<feature type="compositionally biased region" description="Acidic residues" evidence="1">
    <location>
        <begin position="34"/>
        <end position="53"/>
    </location>
</feature>
<reference evidence="2" key="1">
    <citation type="submission" date="2021-03" db="EMBL/GenBank/DDBJ databases">
        <authorList>
            <person name="Ping X."/>
        </authorList>
    </citation>
    <scope>NUCLEOTIDE SEQUENCE</scope>
    <source>
        <strain evidence="2">E313</strain>
    </source>
</reference>
<dbReference type="Proteomes" id="UP000778797">
    <property type="component" value="Unassembled WGS sequence"/>
</dbReference>
<name>A0ABS8EJL9_9FLAO</name>
<dbReference type="RefSeq" id="WP_227475839.1">
    <property type="nucleotide sequence ID" value="NZ_JAFMPT010000002.1"/>
</dbReference>
<evidence type="ECO:0000256" key="1">
    <source>
        <dbReference type="SAM" id="MobiDB-lite"/>
    </source>
</evidence>
<evidence type="ECO:0000313" key="2">
    <source>
        <dbReference type="EMBL" id="MCC1483391.1"/>
    </source>
</evidence>
<feature type="region of interest" description="Disordered" evidence="1">
    <location>
        <begin position="29"/>
        <end position="53"/>
    </location>
</feature>
<keyword evidence="3" id="KW-1185">Reference proteome</keyword>
<sequence length="286" mass="32140">MLKPSTLFKILFVCILFVTCDDEPLEGEFITNEDVADDDDTDNDDSDDTDNPDEQAFLVSQIVADIQGLQTALIIDYTYDSENRVIREQANNGFFLDYTYENNQLVGTLSGNGVDNTDDIIETYTYDDQGRVATVNINIPDISNNTSNLVYNSDNNVIEVFDAQTNELDSRITLSDGNITRIEEFDGEEIITSETITYDNMNNVHSGANLITTINTIYSENIPSSPFFFGNNNILTQEFTEEGEVVELYSFSYTYNDEGYPISAVEIFEGDTNETVNYTITYTPAN</sequence>
<protein>
    <recommendedName>
        <fullName evidence="4">YD repeat-containing protein</fullName>
    </recommendedName>
</protein>
<dbReference type="EMBL" id="JAFMPT010000002">
    <property type="protein sequence ID" value="MCC1483391.1"/>
    <property type="molecule type" value="Genomic_DNA"/>
</dbReference>
<accession>A0ABS8EJL9</accession>
<proteinExistence type="predicted"/>
<dbReference type="Gene3D" id="2.180.10.10">
    <property type="entry name" value="RHS repeat-associated core"/>
    <property type="match status" value="1"/>
</dbReference>
<evidence type="ECO:0000313" key="3">
    <source>
        <dbReference type="Proteomes" id="UP000778797"/>
    </source>
</evidence>
<organism evidence="2 3">
    <name type="scientific">Winogradskyella immobilis</name>
    <dbReference type="NCBI Taxonomy" id="2816852"/>
    <lineage>
        <taxon>Bacteria</taxon>
        <taxon>Pseudomonadati</taxon>
        <taxon>Bacteroidota</taxon>
        <taxon>Flavobacteriia</taxon>
        <taxon>Flavobacteriales</taxon>
        <taxon>Flavobacteriaceae</taxon>
        <taxon>Winogradskyella</taxon>
    </lineage>
</organism>
<evidence type="ECO:0008006" key="4">
    <source>
        <dbReference type="Google" id="ProtNLM"/>
    </source>
</evidence>
<reference evidence="2" key="2">
    <citation type="submission" date="2021-10" db="EMBL/GenBank/DDBJ databases">
        <title>Genome of Winogradskyella sp. E313.</title>
        <authorList>
            <person name="Zhou Y."/>
        </authorList>
    </citation>
    <scope>NUCLEOTIDE SEQUENCE</scope>
    <source>
        <strain evidence="2">E313</strain>
    </source>
</reference>